<reference evidence="2 3" key="1">
    <citation type="journal article" date="2020" name="Genome Biol. Evol.">
        <title>A new high-quality draft genome assembly of the Chinese cordyceps Ophiocordyceps sinensis.</title>
        <authorList>
            <person name="Shu R."/>
            <person name="Zhang J."/>
            <person name="Meng Q."/>
            <person name="Zhang H."/>
            <person name="Zhou G."/>
            <person name="Li M."/>
            <person name="Wu P."/>
            <person name="Zhao Y."/>
            <person name="Chen C."/>
            <person name="Qin Q."/>
        </authorList>
    </citation>
    <scope>NUCLEOTIDE SEQUENCE [LARGE SCALE GENOMIC DNA]</scope>
    <source>
        <strain evidence="2 3">IOZ07</strain>
    </source>
</reference>
<evidence type="ECO:0000256" key="1">
    <source>
        <dbReference type="SAM" id="Phobius"/>
    </source>
</evidence>
<keyword evidence="1" id="KW-0812">Transmembrane</keyword>
<protein>
    <submittedName>
        <fullName evidence="2">Uncharacterized protein</fullName>
    </submittedName>
</protein>
<gene>
    <name evidence="2" type="ORF">G6O67_005598</name>
</gene>
<feature type="transmembrane region" description="Helical" evidence="1">
    <location>
        <begin position="152"/>
        <end position="171"/>
    </location>
</feature>
<dbReference type="EMBL" id="JAAVMX010000005">
    <property type="protein sequence ID" value="KAF4509334.1"/>
    <property type="molecule type" value="Genomic_DNA"/>
</dbReference>
<dbReference type="OrthoDB" id="3673893at2759"/>
<keyword evidence="3" id="KW-1185">Reference proteome</keyword>
<accession>A0A8H4PRY1</accession>
<evidence type="ECO:0000313" key="2">
    <source>
        <dbReference type="EMBL" id="KAF4509334.1"/>
    </source>
</evidence>
<proteinExistence type="predicted"/>
<organism evidence="2 3">
    <name type="scientific">Ophiocordyceps sinensis</name>
    <dbReference type="NCBI Taxonomy" id="72228"/>
    <lineage>
        <taxon>Eukaryota</taxon>
        <taxon>Fungi</taxon>
        <taxon>Dikarya</taxon>
        <taxon>Ascomycota</taxon>
        <taxon>Pezizomycotina</taxon>
        <taxon>Sordariomycetes</taxon>
        <taxon>Hypocreomycetidae</taxon>
        <taxon>Hypocreales</taxon>
        <taxon>Ophiocordycipitaceae</taxon>
        <taxon>Ophiocordyceps</taxon>
    </lineage>
</organism>
<dbReference type="AlphaFoldDB" id="A0A8H4PRY1"/>
<feature type="transmembrane region" description="Helical" evidence="1">
    <location>
        <begin position="123"/>
        <end position="146"/>
    </location>
</feature>
<dbReference type="Proteomes" id="UP000557566">
    <property type="component" value="Unassembled WGS sequence"/>
</dbReference>
<keyword evidence="1" id="KW-0472">Membrane</keyword>
<comment type="caution">
    <text evidence="2">The sequence shown here is derived from an EMBL/GenBank/DDBJ whole genome shotgun (WGS) entry which is preliminary data.</text>
</comment>
<name>A0A8H4PRY1_9HYPO</name>
<keyword evidence="1" id="KW-1133">Transmembrane helix</keyword>
<sequence>MLSWSFRPDSWSFDVSSLIVLIGEREELSYRLSQRSLLACLSAAPVIGLQSYIRSYDLLLETGPKSYFTPYGCNTAPLRNMRLQSAMDVGKLLADGRYTVYAIPPAPSDPPARRRRRYPVYTILLSLWVALTWLVVGLMTAVFLAGSHATTWVGFVNCLVLSAWSVVLRVLEHFLIRPAPRTATSNPAEWDAIFILGRRQSAFVLEGSRQDVKDWTGRGLAYARESTSPVPAALCQACTRLVTFLVLALVFTTVPNGSTADRVAFVLLNGLGQLNVLIGRRLGSWACLDGLQPQPESSRSVAGRTEIYGLLLRRFRHVGRGDGAWVDVSAMLPRTDAWEEWKRRILAGDTDSPRQIYQDVYRRLNGHWRPVESPSLPDAGSCSDAGSK</sequence>
<evidence type="ECO:0000313" key="3">
    <source>
        <dbReference type="Proteomes" id="UP000557566"/>
    </source>
</evidence>